<dbReference type="Proteomes" id="UP000241405">
    <property type="component" value="Unassembled WGS sequence"/>
</dbReference>
<evidence type="ECO:0000313" key="9">
    <source>
        <dbReference type="Proteomes" id="UP000241405"/>
    </source>
</evidence>
<evidence type="ECO:0000313" key="7">
    <source>
        <dbReference type="EMBL" id="PSU25651.1"/>
    </source>
</evidence>
<dbReference type="GO" id="GO:0005886">
    <property type="term" value="C:plasma membrane"/>
    <property type="evidence" value="ECO:0007669"/>
    <property type="project" value="TreeGrafter"/>
</dbReference>
<evidence type="ECO:0000256" key="1">
    <source>
        <dbReference type="ARBA" id="ARBA00004141"/>
    </source>
</evidence>
<keyword evidence="4 6" id="KW-1133">Transmembrane helix</keyword>
<evidence type="ECO:0000256" key="4">
    <source>
        <dbReference type="ARBA" id="ARBA00022989"/>
    </source>
</evidence>
<feature type="transmembrane region" description="Helical" evidence="6">
    <location>
        <begin position="65"/>
        <end position="86"/>
    </location>
</feature>
<organism evidence="8 10">
    <name type="scientific">Photobacterium phosphoreum</name>
    <dbReference type="NCBI Taxonomy" id="659"/>
    <lineage>
        <taxon>Bacteria</taxon>
        <taxon>Pseudomonadati</taxon>
        <taxon>Pseudomonadota</taxon>
        <taxon>Gammaproteobacteria</taxon>
        <taxon>Vibrionales</taxon>
        <taxon>Vibrionaceae</taxon>
        <taxon>Photobacterium</taxon>
    </lineage>
</organism>
<dbReference type="RefSeq" id="WP_107189398.1">
    <property type="nucleotide sequence ID" value="NZ_PYMN01000005.1"/>
</dbReference>
<comment type="caution">
    <text evidence="8">The sequence shown here is derived from an EMBL/GenBank/DDBJ whole genome shotgun (WGS) entry which is preliminary data.</text>
</comment>
<comment type="similarity">
    <text evidence="2">Belongs to the UPF0014 family.</text>
</comment>
<gene>
    <name evidence="8" type="ORF">C9J18_05195</name>
    <name evidence="7" type="ORF">CTM96_08030</name>
</gene>
<feature type="transmembrane region" description="Helical" evidence="6">
    <location>
        <begin position="193"/>
        <end position="214"/>
    </location>
</feature>
<proteinExistence type="inferred from homology"/>
<evidence type="ECO:0000256" key="3">
    <source>
        <dbReference type="ARBA" id="ARBA00022692"/>
    </source>
</evidence>
<evidence type="ECO:0000256" key="2">
    <source>
        <dbReference type="ARBA" id="ARBA00005268"/>
    </source>
</evidence>
<evidence type="ECO:0000256" key="6">
    <source>
        <dbReference type="SAM" id="Phobius"/>
    </source>
</evidence>
<dbReference type="PANTHER" id="PTHR30028">
    <property type="entry name" value="UPF0014 INNER MEMBRANE PROTEIN YBBM-RELATED"/>
    <property type="match status" value="1"/>
</dbReference>
<evidence type="ECO:0000256" key="5">
    <source>
        <dbReference type="ARBA" id="ARBA00023136"/>
    </source>
</evidence>
<dbReference type="AlphaFoldDB" id="A0A2T3JWY3"/>
<reference evidence="9 10" key="1">
    <citation type="submission" date="2018-03" db="EMBL/GenBank/DDBJ databases">
        <title>Whole genome sequencing of Histamine producing bacteria.</title>
        <authorList>
            <person name="Butler K."/>
        </authorList>
    </citation>
    <scope>NUCLEOTIDE SEQUENCE [LARGE SCALE GENOMIC DNA]</scope>
    <source>
        <strain evidence="8 10">FS-6.1</strain>
        <strain evidence="7 9">FS-6.2</strain>
    </source>
</reference>
<accession>A0A2T3JWY3</accession>
<dbReference type="Proteomes" id="UP000241618">
    <property type="component" value="Unassembled WGS sequence"/>
</dbReference>
<feature type="transmembrane region" description="Helical" evidence="6">
    <location>
        <begin position="12"/>
        <end position="29"/>
    </location>
</feature>
<sequence>MTTAITHTIDLHWSAIAGFYLLLLIPLVLFQRWQLGLSRTLMMSVLRMTLQLSVVGIYLHTLFGWQSISLNVVWLTAMALFASYTICKRSEVNVKRVLPAVIFGQFVALLVALPALLAGVIQVSPWWQAQYMIPIAGMLLGNSLTANVLALSRWGSLLKENHQEYQYYLTMGAPTPARPFIRTAFKAALTPQLASMATLGIVSLPGMMTGQILGGAMPLVAVKYQLVIMVAIFVSGVLSVATTLTIVNRRSFDAYGNVL</sequence>
<feature type="transmembrane region" description="Helical" evidence="6">
    <location>
        <begin position="226"/>
        <end position="247"/>
    </location>
</feature>
<evidence type="ECO:0000313" key="10">
    <source>
        <dbReference type="Proteomes" id="UP000241618"/>
    </source>
</evidence>
<keyword evidence="3 6" id="KW-0812">Transmembrane</keyword>
<keyword evidence="5 6" id="KW-0472">Membrane</keyword>
<name>A0A2T3JWY3_PHOPO</name>
<feature type="transmembrane region" description="Helical" evidence="6">
    <location>
        <begin position="129"/>
        <end position="151"/>
    </location>
</feature>
<dbReference type="EMBL" id="PYMP01000002">
    <property type="protein sequence ID" value="PSU53800.1"/>
    <property type="molecule type" value="Genomic_DNA"/>
</dbReference>
<protein>
    <submittedName>
        <fullName evidence="8">Permease</fullName>
    </submittedName>
</protein>
<keyword evidence="9" id="KW-1185">Reference proteome</keyword>
<dbReference type="Pfam" id="PF03649">
    <property type="entry name" value="UPF0014"/>
    <property type="match status" value="1"/>
</dbReference>
<dbReference type="EMBL" id="PYMO01000006">
    <property type="protein sequence ID" value="PSU25651.1"/>
    <property type="molecule type" value="Genomic_DNA"/>
</dbReference>
<dbReference type="InterPro" id="IPR005226">
    <property type="entry name" value="UPF0014_fam"/>
</dbReference>
<dbReference type="PANTHER" id="PTHR30028:SF0">
    <property type="entry name" value="PROTEIN ALUMINUM SENSITIVE 3"/>
    <property type="match status" value="1"/>
</dbReference>
<feature type="transmembrane region" description="Helical" evidence="6">
    <location>
        <begin position="98"/>
        <end position="123"/>
    </location>
</feature>
<evidence type="ECO:0000313" key="8">
    <source>
        <dbReference type="EMBL" id="PSU53800.1"/>
    </source>
</evidence>
<comment type="subcellular location">
    <subcellularLocation>
        <location evidence="1">Membrane</location>
        <topology evidence="1">Multi-pass membrane protein</topology>
    </subcellularLocation>
</comment>